<dbReference type="EMBL" id="QKXH01000014">
    <property type="protein sequence ID" value="PZX92013.1"/>
    <property type="molecule type" value="Genomic_DNA"/>
</dbReference>
<dbReference type="AlphaFoldDB" id="A0A2W7TNI5"/>
<gene>
    <name evidence="1" type="ORF">DOS84_18135</name>
</gene>
<dbReference type="RefSeq" id="WP_111411508.1">
    <property type="nucleotide sequence ID" value="NZ_QKXH01000014.1"/>
</dbReference>
<evidence type="ECO:0000313" key="1">
    <source>
        <dbReference type="EMBL" id="PZX92013.1"/>
    </source>
</evidence>
<accession>A0A2W7TNI5</accession>
<comment type="caution">
    <text evidence="1">The sequence shown here is derived from an EMBL/GenBank/DDBJ whole genome shotgun (WGS) entry which is preliminary data.</text>
</comment>
<keyword evidence="2" id="KW-1185">Reference proteome</keyword>
<dbReference type="Proteomes" id="UP000249177">
    <property type="component" value="Unassembled WGS sequence"/>
</dbReference>
<evidence type="ECO:0000313" key="2">
    <source>
        <dbReference type="Proteomes" id="UP000249177"/>
    </source>
</evidence>
<proteinExistence type="predicted"/>
<name>A0A2W7TNI5_9FLAO</name>
<reference evidence="1 2" key="1">
    <citation type="submission" date="2018-06" db="EMBL/GenBank/DDBJ databases">
        <title>Flavobacterium sp IMCC34762, genome.</title>
        <authorList>
            <person name="Joung Y."/>
            <person name="Cho J."/>
            <person name="Song J."/>
        </authorList>
    </citation>
    <scope>NUCLEOTIDE SEQUENCE [LARGE SCALE GENOMIC DNA]</scope>
    <source>
        <strain evidence="1 2">IMCC34762</strain>
    </source>
</reference>
<organism evidence="1 2">
    <name type="scientific">Flavobacterium aquariorum</name>
    <dbReference type="NCBI Taxonomy" id="2217670"/>
    <lineage>
        <taxon>Bacteria</taxon>
        <taxon>Pseudomonadati</taxon>
        <taxon>Bacteroidota</taxon>
        <taxon>Flavobacteriia</taxon>
        <taxon>Flavobacteriales</taxon>
        <taxon>Flavobacteriaceae</taxon>
        <taxon>Flavobacterium</taxon>
    </lineage>
</organism>
<protein>
    <submittedName>
        <fullName evidence="1">Uncharacterized protein</fullName>
    </submittedName>
</protein>
<sequence length="138" mass="16084">MKSIFTFFLDEKSNKKIKPEYFYTKNHRADFPYRNPSRSCWALTRGLLPTASAQILTVILWCKNIRATKRRFQLFISALFEEDFFFCLDTKETKDQALIFLHKKSSDGFLYRAPSRFARGALPAANAQILTVIFNAKI</sequence>